<sequence>MFKSRRRTTDVVRVDTNMLYAIKRCTNADSLEYVSSAS</sequence>
<reference evidence="1 2" key="1">
    <citation type="submission" date="2018-03" db="EMBL/GenBank/DDBJ databases">
        <authorList>
            <person name="Gully D."/>
        </authorList>
    </citation>
    <scope>NUCLEOTIDE SEQUENCE [LARGE SCALE GENOMIC DNA]</scope>
    <source>
        <strain evidence="1">ORS3257</strain>
    </source>
</reference>
<protein>
    <submittedName>
        <fullName evidence="1">Uncharacterized protein</fullName>
    </submittedName>
</protein>
<dbReference type="EMBL" id="LS398110">
    <property type="protein sequence ID" value="SPP92464.1"/>
    <property type="molecule type" value="Genomic_DNA"/>
</dbReference>
<evidence type="ECO:0000313" key="2">
    <source>
        <dbReference type="Proteomes" id="UP000246085"/>
    </source>
</evidence>
<proteinExistence type="predicted"/>
<name>A0A2U3PTK5_9BRAD</name>
<organism evidence="1 2">
    <name type="scientific">Bradyrhizobium vignae</name>
    <dbReference type="NCBI Taxonomy" id="1549949"/>
    <lineage>
        <taxon>Bacteria</taxon>
        <taxon>Pseudomonadati</taxon>
        <taxon>Pseudomonadota</taxon>
        <taxon>Alphaproteobacteria</taxon>
        <taxon>Hyphomicrobiales</taxon>
        <taxon>Nitrobacteraceae</taxon>
        <taxon>Bradyrhizobium</taxon>
    </lineage>
</organism>
<gene>
    <name evidence="1" type="ORF">BRAD3257_1332</name>
</gene>
<dbReference type="KEGG" id="bvz:BRAD3257_1332"/>
<accession>A0A2U3PTK5</accession>
<dbReference type="AlphaFoldDB" id="A0A2U3PTK5"/>
<dbReference type="Proteomes" id="UP000246085">
    <property type="component" value="Chromosome BRAD3257"/>
</dbReference>
<evidence type="ECO:0000313" key="1">
    <source>
        <dbReference type="EMBL" id="SPP92464.1"/>
    </source>
</evidence>